<keyword evidence="1" id="KW-0812">Transmembrane</keyword>
<dbReference type="RefSeq" id="WP_380250623.1">
    <property type="nucleotide sequence ID" value="NZ_JBHUII010000004.1"/>
</dbReference>
<feature type="transmembrane region" description="Helical" evidence="1">
    <location>
        <begin position="51"/>
        <end position="68"/>
    </location>
</feature>
<feature type="transmembrane region" description="Helical" evidence="1">
    <location>
        <begin position="128"/>
        <end position="152"/>
    </location>
</feature>
<feature type="transmembrane region" description="Helical" evidence="1">
    <location>
        <begin position="74"/>
        <end position="97"/>
    </location>
</feature>
<accession>A0ABW5BJE9</accession>
<name>A0ABW5BJE9_9PROT</name>
<keyword evidence="1" id="KW-1133">Transmembrane helix</keyword>
<organism evidence="2 3">
    <name type="scientific">Kiloniella antarctica</name>
    <dbReference type="NCBI Taxonomy" id="1550907"/>
    <lineage>
        <taxon>Bacteria</taxon>
        <taxon>Pseudomonadati</taxon>
        <taxon>Pseudomonadota</taxon>
        <taxon>Alphaproteobacteria</taxon>
        <taxon>Rhodospirillales</taxon>
        <taxon>Kiloniellaceae</taxon>
        <taxon>Kiloniella</taxon>
    </lineage>
</organism>
<feature type="transmembrane region" description="Helical" evidence="1">
    <location>
        <begin position="172"/>
        <end position="199"/>
    </location>
</feature>
<gene>
    <name evidence="2" type="ORF">ACFSKO_08910</name>
</gene>
<evidence type="ECO:0000313" key="2">
    <source>
        <dbReference type="EMBL" id="MFD2205729.1"/>
    </source>
</evidence>
<dbReference type="InterPro" id="IPR018692">
    <property type="entry name" value="DUF2189"/>
</dbReference>
<proteinExistence type="predicted"/>
<feature type="transmembrane region" description="Helical" evidence="1">
    <location>
        <begin position="245"/>
        <end position="264"/>
    </location>
</feature>
<feature type="transmembrane region" description="Helical" evidence="1">
    <location>
        <begin position="220"/>
        <end position="239"/>
    </location>
</feature>
<reference evidence="3" key="1">
    <citation type="journal article" date="2019" name="Int. J. Syst. Evol. Microbiol.">
        <title>The Global Catalogue of Microorganisms (GCM) 10K type strain sequencing project: providing services to taxonomists for standard genome sequencing and annotation.</title>
        <authorList>
            <consortium name="The Broad Institute Genomics Platform"/>
            <consortium name="The Broad Institute Genome Sequencing Center for Infectious Disease"/>
            <person name="Wu L."/>
            <person name="Ma J."/>
        </authorList>
    </citation>
    <scope>NUCLEOTIDE SEQUENCE [LARGE SCALE GENOMIC DNA]</scope>
    <source>
        <strain evidence="3">CGMCC 4.7192</strain>
    </source>
</reference>
<comment type="caution">
    <text evidence="2">The sequence shown here is derived from an EMBL/GenBank/DDBJ whole genome shotgun (WGS) entry which is preliminary data.</text>
</comment>
<keyword evidence="3" id="KW-1185">Reference proteome</keyword>
<dbReference type="Proteomes" id="UP001597294">
    <property type="component" value="Unassembled WGS sequence"/>
</dbReference>
<sequence>MPKTATHETQKVTVDRPVIRSIPEIKKISVMDLKEILAKGINDFREKPSHILLLVIIYPIAGLLAARLTAGYDILPLIFPLITGFALIGPLAALGLYELSRRREQGLNLAWKNAFDVLDSPAIGSISALGILLMIIFLIWLVVALSIYQMTIGVIEPSSISDFVSKVMTTPAGWSLIVIGCGVGFVFAVVVLAISVVSFPMLLDKDISAAMAVQTSAKVVLTNPVPMAAWGLIVAGSLLLGSLPFFVGLCVVMPVLGHSTWHLYRTVVSEN</sequence>
<protein>
    <submittedName>
        <fullName evidence="2">DUF2189 domain-containing protein</fullName>
    </submittedName>
</protein>
<dbReference type="Pfam" id="PF09955">
    <property type="entry name" value="DUF2189"/>
    <property type="match status" value="1"/>
</dbReference>
<evidence type="ECO:0000313" key="3">
    <source>
        <dbReference type="Proteomes" id="UP001597294"/>
    </source>
</evidence>
<evidence type="ECO:0000256" key="1">
    <source>
        <dbReference type="SAM" id="Phobius"/>
    </source>
</evidence>
<keyword evidence="1" id="KW-0472">Membrane</keyword>
<dbReference type="EMBL" id="JBHUII010000004">
    <property type="protein sequence ID" value="MFD2205729.1"/>
    <property type="molecule type" value="Genomic_DNA"/>
</dbReference>